<sequence length="75" mass="9044">MTTVVMTAKRKESINTSYRSRYRPWSYVPMYRKRNKRALGKPQQPSLPLRPLFQPMALPLYLELDPDMERRDMKL</sequence>
<proteinExistence type="predicted"/>
<dbReference type="AlphaFoldDB" id="A0A101LZU4"/>
<gene>
    <name evidence="1" type="ORF">ABT39_MTgene5302</name>
</gene>
<protein>
    <submittedName>
        <fullName evidence="1">Uncharacterized protein</fullName>
    </submittedName>
</protein>
<name>A0A101LZU4_PICGL</name>
<evidence type="ECO:0000313" key="1">
    <source>
        <dbReference type="EMBL" id="KUM48302.1"/>
    </source>
</evidence>
<comment type="caution">
    <text evidence="1">The sequence shown here is derived from an EMBL/GenBank/DDBJ whole genome shotgun (WGS) entry which is preliminary data.</text>
</comment>
<geneLocation type="mitochondrion" evidence="1"/>
<organism evidence="1">
    <name type="scientific">Picea glauca</name>
    <name type="common">White spruce</name>
    <name type="synonym">Pinus glauca</name>
    <dbReference type="NCBI Taxonomy" id="3330"/>
    <lineage>
        <taxon>Eukaryota</taxon>
        <taxon>Viridiplantae</taxon>
        <taxon>Streptophyta</taxon>
        <taxon>Embryophyta</taxon>
        <taxon>Tracheophyta</taxon>
        <taxon>Spermatophyta</taxon>
        <taxon>Pinopsida</taxon>
        <taxon>Pinidae</taxon>
        <taxon>Conifers I</taxon>
        <taxon>Pinales</taxon>
        <taxon>Pinaceae</taxon>
        <taxon>Picea</taxon>
    </lineage>
</organism>
<accession>A0A101LZU4</accession>
<reference evidence="1" key="1">
    <citation type="journal article" date="2015" name="Genome Biol. Evol.">
        <title>Organellar Genomes of White Spruce (Picea glauca): Assembly and Annotation.</title>
        <authorList>
            <person name="Jackman S.D."/>
            <person name="Warren R.L."/>
            <person name="Gibb E.A."/>
            <person name="Vandervalk B.P."/>
            <person name="Mohamadi H."/>
            <person name="Chu J."/>
            <person name="Raymond A."/>
            <person name="Pleasance S."/>
            <person name="Coope R."/>
            <person name="Wildung M.R."/>
            <person name="Ritland C.E."/>
            <person name="Bousquet J."/>
            <person name="Jones S.J."/>
            <person name="Bohlmann J."/>
            <person name="Birol I."/>
        </authorList>
    </citation>
    <scope>NUCLEOTIDE SEQUENCE [LARGE SCALE GENOMIC DNA]</scope>
    <source>
        <tissue evidence="1">Flushing bud</tissue>
    </source>
</reference>
<dbReference type="EMBL" id="LKAM01000006">
    <property type="protein sequence ID" value="KUM48302.1"/>
    <property type="molecule type" value="Genomic_DNA"/>
</dbReference>
<keyword evidence="1" id="KW-0496">Mitochondrion</keyword>